<dbReference type="GO" id="GO:0052636">
    <property type="term" value="F:arabinosyltransferase activity"/>
    <property type="evidence" value="ECO:0007669"/>
    <property type="project" value="InterPro"/>
</dbReference>
<feature type="transmembrane region" description="Helical" evidence="11">
    <location>
        <begin position="26"/>
        <end position="45"/>
    </location>
</feature>
<feature type="transmembrane region" description="Helical" evidence="11">
    <location>
        <begin position="601"/>
        <end position="622"/>
    </location>
</feature>
<dbReference type="InterPro" id="IPR042486">
    <property type="entry name" value="Arabino_trans_C_2"/>
</dbReference>
<evidence type="ECO:0000256" key="5">
    <source>
        <dbReference type="ARBA" id="ARBA00022676"/>
    </source>
</evidence>
<comment type="similarity">
    <text evidence="3">Belongs to the emb family.</text>
</comment>
<feature type="transmembrane region" description="Helical" evidence="11">
    <location>
        <begin position="543"/>
        <end position="561"/>
    </location>
</feature>
<organism evidence="15 16">
    <name type="scientific">Umezawaea tangerina</name>
    <dbReference type="NCBI Taxonomy" id="84725"/>
    <lineage>
        <taxon>Bacteria</taxon>
        <taxon>Bacillati</taxon>
        <taxon>Actinomycetota</taxon>
        <taxon>Actinomycetes</taxon>
        <taxon>Pseudonocardiales</taxon>
        <taxon>Pseudonocardiaceae</taxon>
        <taxon>Umezawaea</taxon>
    </lineage>
</organism>
<feature type="transmembrane region" description="Helical" evidence="11">
    <location>
        <begin position="446"/>
        <end position="465"/>
    </location>
</feature>
<dbReference type="InterPro" id="IPR032731">
    <property type="entry name" value="Arabino_trans_C"/>
</dbReference>
<dbReference type="Pfam" id="PF14896">
    <property type="entry name" value="Arabino_trans_C"/>
    <property type="match status" value="1"/>
</dbReference>
<feature type="transmembrane region" description="Helical" evidence="11">
    <location>
        <begin position="311"/>
        <end position="332"/>
    </location>
</feature>
<proteinExistence type="inferred from homology"/>
<feature type="transmembrane region" description="Helical" evidence="11">
    <location>
        <begin position="280"/>
        <end position="299"/>
    </location>
</feature>
<dbReference type="Pfam" id="PF04602">
    <property type="entry name" value="Arabinose_trans"/>
    <property type="match status" value="1"/>
</dbReference>
<keyword evidence="16" id="KW-1185">Reference proteome</keyword>
<gene>
    <name evidence="15" type="ORF">CLV43_11063</name>
</gene>
<feature type="transmembrane region" description="Helical" evidence="11">
    <location>
        <begin position="676"/>
        <end position="697"/>
    </location>
</feature>
<evidence type="ECO:0000256" key="10">
    <source>
        <dbReference type="ARBA" id="ARBA00023316"/>
    </source>
</evidence>
<evidence type="ECO:0000256" key="9">
    <source>
        <dbReference type="ARBA" id="ARBA00023136"/>
    </source>
</evidence>
<dbReference type="Pfam" id="PF17689">
    <property type="entry name" value="Arabino_trans_N"/>
    <property type="match status" value="1"/>
</dbReference>
<dbReference type="InterPro" id="IPR040920">
    <property type="entry name" value="Arabino_trans_N"/>
</dbReference>
<reference evidence="15 16" key="1">
    <citation type="submission" date="2018-03" db="EMBL/GenBank/DDBJ databases">
        <title>Genomic Encyclopedia of Archaeal and Bacterial Type Strains, Phase II (KMG-II): from individual species to whole genera.</title>
        <authorList>
            <person name="Goeker M."/>
        </authorList>
    </citation>
    <scope>NUCLEOTIDE SEQUENCE [LARGE SCALE GENOMIC DNA]</scope>
    <source>
        <strain evidence="15 16">DSM 44720</strain>
    </source>
</reference>
<evidence type="ECO:0000256" key="4">
    <source>
        <dbReference type="ARBA" id="ARBA00022475"/>
    </source>
</evidence>
<feature type="transmembrane region" description="Helical" evidence="11">
    <location>
        <begin position="513"/>
        <end position="531"/>
    </location>
</feature>
<dbReference type="GO" id="GO:0071555">
    <property type="term" value="P:cell wall organization"/>
    <property type="evidence" value="ECO:0007669"/>
    <property type="project" value="UniProtKB-KW"/>
</dbReference>
<keyword evidence="9 11" id="KW-0472">Membrane</keyword>
<dbReference type="GO" id="GO:0071766">
    <property type="term" value="P:Actinobacterium-type cell wall biogenesis"/>
    <property type="evidence" value="ECO:0007669"/>
    <property type="project" value="InterPro"/>
</dbReference>
<evidence type="ECO:0000256" key="7">
    <source>
        <dbReference type="ARBA" id="ARBA00022692"/>
    </source>
</evidence>
<dbReference type="Proteomes" id="UP000239494">
    <property type="component" value="Unassembled WGS sequence"/>
</dbReference>
<evidence type="ECO:0000313" key="15">
    <source>
        <dbReference type="EMBL" id="PRY37252.1"/>
    </source>
</evidence>
<dbReference type="GO" id="GO:0005886">
    <property type="term" value="C:plasma membrane"/>
    <property type="evidence" value="ECO:0007669"/>
    <property type="project" value="UniProtKB-SubCell"/>
</dbReference>
<comment type="caution">
    <text evidence="15">The sequence shown here is derived from an EMBL/GenBank/DDBJ whole genome shotgun (WGS) entry which is preliminary data.</text>
</comment>
<keyword evidence="6 15" id="KW-0808">Transferase</keyword>
<sequence length="1012" mass="108113">MTTTITPAPEIESTPPRRRDGTALRAIVLVAGLLTVVFAGLLPLAPVTVNDPTVQWPLDASAPRSTSLALGAYKPLGLDVRFSCAAVRAAGDPGVVVATIDPAVPAAGERGLVVRTRGDRLVVQGPGVTLLDTTVPTGDCAYQVHGDATGLTVLRDGTEVGHGGVLPDVHSLATTITALGGATTADLDVEVRVDDQFTTSPSTAKIVLMVLLALAAATAVVGLVRMDVRIPLPRSGFRPRLVDIVVPAVMVLWVFLAPMSDDDGYYSAMAQNVPVTGYVGNYYQLFNQGFTPFAWFYYFLAKWQVLGLAPVVLRVPALVFGLVTWFTVRWFVAQAKVLPAAWSRRSPWVDRAARVVLGSAFLVWWLPLDMGVRPEGVVTMCGAIVLLAVAKAVERQRLAPIAVAIGVGGVGFFAHPTGFTVLAPLIAGLPFLIPVLRKDAADWKTVLARTLGVLAPGAVAMIMAFSDGTLRDFVHAQDIFIRLAGQDSWYSEIARYTFLLNASDPMANYAKRAPVLLCLVALVWFVVLVTAARARRVPVPARLSLAGWSTLFAFLLLWFTPSKWTHHFGSFSGIGSAFLALVLVGSIPLARELTRDRKVPLPIVAGAVVSVSAMMALAFHGANKWPYSWLLGIPNPNVSPGVSVVRFDKPYWGIIAIAVVAFLVARRLPHWRKLSVVVAIPTVVVLFFLANITYLVGGFSYATVRTLGTWSPWAANVRDPLATDCGAAEAIDVLDVRGAQPLAALAGQPPVDQSAFAEGRGWFPSSAPPEGRAGELAWGSLVQRPGERIPEQTVGTMTTPWFVLNGGPDATAVLVAGMLGHGNTLVAEYGTTAGKVLSSTPMTDAQDSVMWRDLVLPAAPAGAETVRLVVTDGSMDWGGWLAVTAPSVQRAVALKDYLPKDAAVAVAWQFAFLFPCQRQPELRDGIVEPVSYAVQWGDTATAGISDATWQPVRGGLFGDVLVSQSITNLTAGMHDFPGPFPTQVYQTAARYPADQYTTTHQRKTLFGWEAMS</sequence>
<evidence type="ECO:0000256" key="6">
    <source>
        <dbReference type="ARBA" id="ARBA00022679"/>
    </source>
</evidence>
<accession>A0A2T0SV12</accession>
<dbReference type="AlphaFoldDB" id="A0A2T0SV12"/>
<comment type="function">
    <text evidence="1">Arabinosyl transferase responsible for the polymerization of arabinose into the arabinan of arabinogalactan.</text>
</comment>
<feature type="transmembrane region" description="Helical" evidence="11">
    <location>
        <begin position="413"/>
        <end position="434"/>
    </location>
</feature>
<evidence type="ECO:0000259" key="13">
    <source>
        <dbReference type="Pfam" id="PF14896"/>
    </source>
</evidence>
<dbReference type="EMBL" id="PVTF01000010">
    <property type="protein sequence ID" value="PRY37252.1"/>
    <property type="molecule type" value="Genomic_DNA"/>
</dbReference>
<feature type="domain" description="Arabinosyltransferase C-terminal" evidence="13">
    <location>
        <begin position="815"/>
        <end position="958"/>
    </location>
</feature>
<feature type="transmembrane region" description="Helical" evidence="11">
    <location>
        <begin position="651"/>
        <end position="669"/>
    </location>
</feature>
<dbReference type="OrthoDB" id="4668961at2"/>
<dbReference type="Gene3D" id="3.40.190.160">
    <property type="match status" value="1"/>
</dbReference>
<feature type="domain" description="Arabinofuranosyltransferase central" evidence="12">
    <location>
        <begin position="200"/>
        <end position="665"/>
    </location>
</feature>
<name>A0A2T0SV12_9PSEU</name>
<feature type="transmembrane region" description="Helical" evidence="11">
    <location>
        <begin position="206"/>
        <end position="228"/>
    </location>
</feature>
<keyword evidence="8 11" id="KW-1133">Transmembrane helix</keyword>
<keyword evidence="10" id="KW-0961">Cell wall biogenesis/degradation</keyword>
<dbReference type="Gene3D" id="2.60.120.610">
    <property type="entry name" value="arabinofuranosyltransferase like domain"/>
    <property type="match status" value="1"/>
</dbReference>
<dbReference type="InterPro" id="IPR027451">
    <property type="entry name" value="EmbABC_dom1"/>
</dbReference>
<dbReference type="Gene3D" id="2.60.120.940">
    <property type="entry name" value="EmbC, C-terminal domain, subdomain 2"/>
    <property type="match status" value="1"/>
</dbReference>
<evidence type="ECO:0000256" key="3">
    <source>
        <dbReference type="ARBA" id="ARBA00008195"/>
    </source>
</evidence>
<evidence type="ECO:0000313" key="16">
    <source>
        <dbReference type="Proteomes" id="UP000239494"/>
    </source>
</evidence>
<dbReference type="InterPro" id="IPR007680">
    <property type="entry name" value="Arabino_trans_central"/>
</dbReference>
<evidence type="ECO:0000256" key="11">
    <source>
        <dbReference type="SAM" id="Phobius"/>
    </source>
</evidence>
<keyword evidence="7 11" id="KW-0812">Transmembrane</keyword>
<keyword evidence="4" id="KW-1003">Cell membrane</keyword>
<evidence type="ECO:0000256" key="2">
    <source>
        <dbReference type="ARBA" id="ARBA00004651"/>
    </source>
</evidence>
<evidence type="ECO:0000259" key="14">
    <source>
        <dbReference type="Pfam" id="PF17689"/>
    </source>
</evidence>
<feature type="domain" description="Arabinosyltransferas concanavalin like" evidence="14">
    <location>
        <begin position="52"/>
        <end position="194"/>
    </location>
</feature>
<dbReference type="RefSeq" id="WP_106191544.1">
    <property type="nucleotide sequence ID" value="NZ_PVTF01000010.1"/>
</dbReference>
<feature type="transmembrane region" description="Helical" evidence="11">
    <location>
        <begin position="567"/>
        <end position="589"/>
    </location>
</feature>
<keyword evidence="5" id="KW-0328">Glycosyltransferase</keyword>
<evidence type="ECO:0000256" key="1">
    <source>
        <dbReference type="ARBA" id="ARBA00003001"/>
    </source>
</evidence>
<evidence type="ECO:0000259" key="12">
    <source>
        <dbReference type="Pfam" id="PF04602"/>
    </source>
</evidence>
<protein>
    <submittedName>
        <fullName evidence="15">Arabinosyltransferase C</fullName>
    </submittedName>
</protein>
<evidence type="ECO:0000256" key="8">
    <source>
        <dbReference type="ARBA" id="ARBA00022989"/>
    </source>
</evidence>
<comment type="subcellular location">
    <subcellularLocation>
        <location evidence="2">Cell membrane</location>
        <topology evidence="2">Multi-pass membrane protein</topology>
    </subcellularLocation>
</comment>
<feature type="transmembrane region" description="Helical" evidence="11">
    <location>
        <begin position="240"/>
        <end position="260"/>
    </location>
</feature>